<proteinExistence type="predicted"/>
<keyword evidence="2" id="KW-0472">Membrane</keyword>
<dbReference type="InParanoid" id="A0A0C2WJU0"/>
<dbReference type="AlphaFoldDB" id="A0A0C2WJU0"/>
<gene>
    <name evidence="3" type="ORF">M378DRAFT_166477</name>
</gene>
<accession>A0A0C2WJU0</accession>
<keyword evidence="2" id="KW-1133">Transmembrane helix</keyword>
<feature type="region of interest" description="Disordered" evidence="1">
    <location>
        <begin position="1"/>
        <end position="51"/>
    </location>
</feature>
<feature type="compositionally biased region" description="Basic and acidic residues" evidence="1">
    <location>
        <begin position="14"/>
        <end position="40"/>
    </location>
</feature>
<organism evidence="3 4">
    <name type="scientific">Amanita muscaria (strain Koide BX008)</name>
    <dbReference type="NCBI Taxonomy" id="946122"/>
    <lineage>
        <taxon>Eukaryota</taxon>
        <taxon>Fungi</taxon>
        <taxon>Dikarya</taxon>
        <taxon>Basidiomycota</taxon>
        <taxon>Agaricomycotina</taxon>
        <taxon>Agaricomycetes</taxon>
        <taxon>Agaricomycetidae</taxon>
        <taxon>Agaricales</taxon>
        <taxon>Pluteineae</taxon>
        <taxon>Amanitaceae</taxon>
        <taxon>Amanita</taxon>
    </lineage>
</organism>
<sequence>MASPESIQPPLEPVRPKEFKEPSQPKESKESKNKFEESSEKLPPTHSPHQFSLRQVAPPLSDIPLHRFIYLLLITLSLIALFYTFRLAQYKTDVGGWWNLFLGKTPAPAHFGTGKGFPKLKDDGKVETRLHLLAESLGIPPSASDELVGAIASVVREFVPPASLSSIAAKETGRAVRILVEYVPARTGGGPGSGSKASPAGVASSEGVANVVDGVVNAFVGVDDHVL</sequence>
<dbReference type="STRING" id="946122.A0A0C2WJU0"/>
<keyword evidence="4" id="KW-1185">Reference proteome</keyword>
<name>A0A0C2WJU0_AMAMK</name>
<evidence type="ECO:0000256" key="2">
    <source>
        <dbReference type="SAM" id="Phobius"/>
    </source>
</evidence>
<evidence type="ECO:0000313" key="3">
    <source>
        <dbReference type="EMBL" id="KIL61832.1"/>
    </source>
</evidence>
<dbReference type="Proteomes" id="UP000054549">
    <property type="component" value="Unassembled WGS sequence"/>
</dbReference>
<feature type="transmembrane region" description="Helical" evidence="2">
    <location>
        <begin position="68"/>
        <end position="85"/>
    </location>
</feature>
<dbReference type="OrthoDB" id="3199651at2759"/>
<evidence type="ECO:0000313" key="4">
    <source>
        <dbReference type="Proteomes" id="UP000054549"/>
    </source>
</evidence>
<dbReference type="HOGENOM" id="CLU_103024_1_0_1"/>
<keyword evidence="2" id="KW-0812">Transmembrane</keyword>
<dbReference type="EMBL" id="KN818279">
    <property type="protein sequence ID" value="KIL61832.1"/>
    <property type="molecule type" value="Genomic_DNA"/>
</dbReference>
<reference evidence="3 4" key="1">
    <citation type="submission" date="2014-04" db="EMBL/GenBank/DDBJ databases">
        <title>Evolutionary Origins and Diversification of the Mycorrhizal Mutualists.</title>
        <authorList>
            <consortium name="DOE Joint Genome Institute"/>
            <consortium name="Mycorrhizal Genomics Consortium"/>
            <person name="Kohler A."/>
            <person name="Kuo A."/>
            <person name="Nagy L.G."/>
            <person name="Floudas D."/>
            <person name="Copeland A."/>
            <person name="Barry K.W."/>
            <person name="Cichocki N."/>
            <person name="Veneault-Fourrey C."/>
            <person name="LaButti K."/>
            <person name="Lindquist E.A."/>
            <person name="Lipzen A."/>
            <person name="Lundell T."/>
            <person name="Morin E."/>
            <person name="Murat C."/>
            <person name="Riley R."/>
            <person name="Ohm R."/>
            <person name="Sun H."/>
            <person name="Tunlid A."/>
            <person name="Henrissat B."/>
            <person name="Grigoriev I.V."/>
            <person name="Hibbett D.S."/>
            <person name="Martin F."/>
        </authorList>
    </citation>
    <scope>NUCLEOTIDE SEQUENCE [LARGE SCALE GENOMIC DNA]</scope>
    <source>
        <strain evidence="3 4">Koide BX008</strain>
    </source>
</reference>
<protein>
    <submittedName>
        <fullName evidence="3">Uncharacterized protein</fullName>
    </submittedName>
</protein>
<evidence type="ECO:0000256" key="1">
    <source>
        <dbReference type="SAM" id="MobiDB-lite"/>
    </source>
</evidence>